<name>A0ABN6FX39_9GAMM</name>
<keyword evidence="7" id="KW-1185">Reference proteome</keyword>
<evidence type="ECO:0000259" key="5">
    <source>
        <dbReference type="Pfam" id="PF00082"/>
    </source>
</evidence>
<dbReference type="InterPro" id="IPR050131">
    <property type="entry name" value="Peptidase_S8_subtilisin-like"/>
</dbReference>
<evidence type="ECO:0000256" key="2">
    <source>
        <dbReference type="ARBA" id="ARBA00022670"/>
    </source>
</evidence>
<evidence type="ECO:0000313" key="7">
    <source>
        <dbReference type="Proteomes" id="UP000681317"/>
    </source>
</evidence>
<comment type="similarity">
    <text evidence="1">Belongs to the peptidase S8 family.</text>
</comment>
<dbReference type="InterPro" id="IPR023828">
    <property type="entry name" value="Peptidase_S8_Ser-AS"/>
</dbReference>
<evidence type="ECO:0000313" key="6">
    <source>
        <dbReference type="EMBL" id="BCT93141.1"/>
    </source>
</evidence>
<dbReference type="Pfam" id="PF00082">
    <property type="entry name" value="Peptidase_S8"/>
    <property type="match status" value="1"/>
</dbReference>
<dbReference type="InterPro" id="IPR015500">
    <property type="entry name" value="Peptidase_S8_subtilisin-rel"/>
</dbReference>
<sequence length="546" mass="57857">MAEVRVMVELRYEASVAAQAFDGQVLGFDATSVPGLPGIQFDPTFAPVPMPAEVDTPNAINMFDLETEPENSTYVVRAVVEESRIDEVRKAPNVVEVFSDPEIAPQIVCPGAGPVGTDADVERLLCVPKMRLAKMTGQGVNVAIVDTGVNIAYLNAHGKNPSFDAANSWVPRPGLVPGSLPVSHGTMCAYDVCIAAPNCTLLDIAVLQSTASGPTIMSGVLSDALRAYRHLLAFMLAPRRPGDSRSLVVNNSWGMFHPSWDLPVGDPGNYSDNPNHPFNRIVGDLERAGADILFAAGNCGRDCPDGRCRGITTNAIYGANGHPAVLCVAGVDTTKARVGYSTIGPGRLTRQKPDICGFTHFRGSGVYAADGGTSAACPVVAGVVAAVRSRRPYSAGTPSTHPAAIRNLIATTAEDLGAGGFDFETGYGVVGGCKLAGRFRVPTICDLYPRICQDRFDICKRYPWLCRNGQPWPPREIEPPRPIDRGPTSMENELGFQQFAGSDAPMLGGDEDAVELAYRAGFEAGVEAAMHTGTRSGEKDCGCGKS</sequence>
<feature type="domain" description="Peptidase S8/S53" evidence="5">
    <location>
        <begin position="137"/>
        <end position="428"/>
    </location>
</feature>
<evidence type="ECO:0000256" key="4">
    <source>
        <dbReference type="ARBA" id="ARBA00022825"/>
    </source>
</evidence>
<dbReference type="Gene3D" id="3.40.50.200">
    <property type="entry name" value="Peptidase S8/S53 domain"/>
    <property type="match status" value="1"/>
</dbReference>
<dbReference type="PROSITE" id="PS00138">
    <property type="entry name" value="SUBTILASE_SER"/>
    <property type="match status" value="1"/>
</dbReference>
<keyword evidence="3" id="KW-0378">Hydrolase</keyword>
<accession>A0ABN6FX39</accession>
<keyword evidence="2" id="KW-0645">Protease</keyword>
<dbReference type="InterPro" id="IPR000209">
    <property type="entry name" value="Peptidase_S8/S53_dom"/>
</dbReference>
<evidence type="ECO:0000256" key="3">
    <source>
        <dbReference type="ARBA" id="ARBA00022801"/>
    </source>
</evidence>
<dbReference type="EMBL" id="AP024545">
    <property type="protein sequence ID" value="BCT93141.1"/>
    <property type="molecule type" value="Genomic_DNA"/>
</dbReference>
<evidence type="ECO:0000256" key="1">
    <source>
        <dbReference type="ARBA" id="ARBA00011073"/>
    </source>
</evidence>
<gene>
    <name evidence="6" type="ORF">LYSCAS_21650</name>
</gene>
<proteinExistence type="inferred from homology"/>
<keyword evidence="4" id="KW-0720">Serine protease</keyword>
<protein>
    <recommendedName>
        <fullName evidence="5">Peptidase S8/S53 domain-containing protein</fullName>
    </recommendedName>
</protein>
<organism evidence="6 7">
    <name type="scientific">Noviluteimonas caseinilytica</name>
    <dbReference type="NCBI Taxonomy" id="2675101"/>
    <lineage>
        <taxon>Bacteria</taxon>
        <taxon>Pseudomonadati</taxon>
        <taxon>Pseudomonadota</taxon>
        <taxon>Gammaproteobacteria</taxon>
        <taxon>Lysobacterales</taxon>
        <taxon>Lysobacteraceae</taxon>
        <taxon>Noviluteimonas</taxon>
    </lineage>
</organism>
<dbReference type="SUPFAM" id="SSF52743">
    <property type="entry name" value="Subtilisin-like"/>
    <property type="match status" value="1"/>
</dbReference>
<dbReference type="PANTHER" id="PTHR43806">
    <property type="entry name" value="PEPTIDASE S8"/>
    <property type="match status" value="1"/>
</dbReference>
<dbReference type="InterPro" id="IPR036852">
    <property type="entry name" value="Peptidase_S8/S53_dom_sf"/>
</dbReference>
<dbReference type="Proteomes" id="UP000681317">
    <property type="component" value="Chromosome"/>
</dbReference>
<reference evidence="6 7" key="1">
    <citation type="submission" date="2021-03" db="EMBL/GenBank/DDBJ databases">
        <title>Complete Genome Sequences of Two Lysobacter Strains Isolated from Sea Water (Lysobacter caseinilyticus) and Soil (Lysobacter helvus) in South Korea.</title>
        <authorList>
            <person name="Watanabe Y."/>
            <person name="Arakawa K."/>
        </authorList>
    </citation>
    <scope>NUCLEOTIDE SEQUENCE [LARGE SCALE GENOMIC DNA]</scope>
    <source>
        <strain evidence="6 7">KVB24</strain>
    </source>
</reference>
<dbReference type="PANTHER" id="PTHR43806:SF11">
    <property type="entry name" value="CEREVISIN-RELATED"/>
    <property type="match status" value="1"/>
</dbReference>
<dbReference type="PRINTS" id="PR00723">
    <property type="entry name" value="SUBTILISIN"/>
</dbReference>
<dbReference type="RefSeq" id="WP_213434081.1">
    <property type="nucleotide sequence ID" value="NZ_AP024545.1"/>
</dbReference>